<dbReference type="EMBL" id="JXAK01000026">
    <property type="protein sequence ID" value="KIL40138.1"/>
    <property type="molecule type" value="Genomic_DNA"/>
</dbReference>
<name>A0ABR5AGG2_9BACL</name>
<organism evidence="2 3">
    <name type="scientific">Gordoniibacillus kamchatkensis</name>
    <dbReference type="NCBI Taxonomy" id="1590651"/>
    <lineage>
        <taxon>Bacteria</taxon>
        <taxon>Bacillati</taxon>
        <taxon>Bacillota</taxon>
        <taxon>Bacilli</taxon>
        <taxon>Bacillales</taxon>
        <taxon>Paenibacillaceae</taxon>
        <taxon>Gordoniibacillus</taxon>
    </lineage>
</organism>
<evidence type="ECO:0000313" key="2">
    <source>
        <dbReference type="EMBL" id="KIL40138.1"/>
    </source>
</evidence>
<protein>
    <submittedName>
        <fullName evidence="2">Uncharacterized protein</fullName>
    </submittedName>
</protein>
<evidence type="ECO:0000256" key="1">
    <source>
        <dbReference type="SAM" id="MobiDB-lite"/>
    </source>
</evidence>
<gene>
    <name evidence="2" type="ORF">SD70_15825</name>
</gene>
<evidence type="ECO:0000313" key="3">
    <source>
        <dbReference type="Proteomes" id="UP000031967"/>
    </source>
</evidence>
<comment type="caution">
    <text evidence="2">The sequence shown here is derived from an EMBL/GenBank/DDBJ whole genome shotgun (WGS) entry which is preliminary data.</text>
</comment>
<accession>A0ABR5AGG2</accession>
<dbReference type="RefSeq" id="WP_041048501.1">
    <property type="nucleotide sequence ID" value="NZ_JXAK01000026.1"/>
</dbReference>
<sequence>MPFSVFYRDRQLSPVKNTLDDAEEWMAKFSAIFLNMEIRQVGQPATYGKAPPLPALKPLSAMKSSPH</sequence>
<feature type="region of interest" description="Disordered" evidence="1">
    <location>
        <begin position="47"/>
        <end position="67"/>
    </location>
</feature>
<feature type="compositionally biased region" description="Low complexity" evidence="1">
    <location>
        <begin position="56"/>
        <end position="67"/>
    </location>
</feature>
<keyword evidence="3" id="KW-1185">Reference proteome</keyword>
<proteinExistence type="predicted"/>
<dbReference type="Proteomes" id="UP000031967">
    <property type="component" value="Unassembled WGS sequence"/>
</dbReference>
<reference evidence="2 3" key="1">
    <citation type="submission" date="2014-12" db="EMBL/GenBank/DDBJ databases">
        <title>Draft genome sequence of Paenibacillus kamchatkensis strain B-2647.</title>
        <authorList>
            <person name="Karlyshev A.V."/>
            <person name="Kudryashova E.B."/>
        </authorList>
    </citation>
    <scope>NUCLEOTIDE SEQUENCE [LARGE SCALE GENOMIC DNA]</scope>
    <source>
        <strain evidence="2 3">VKM B-2647</strain>
    </source>
</reference>